<comment type="similarity">
    <text evidence="1">Belongs to the mTERF family.</text>
</comment>
<dbReference type="Proteomes" id="UP000593562">
    <property type="component" value="Unassembled WGS sequence"/>
</dbReference>
<evidence type="ECO:0000256" key="3">
    <source>
        <dbReference type="ARBA" id="ARBA00022946"/>
    </source>
</evidence>
<evidence type="ECO:0000256" key="2">
    <source>
        <dbReference type="ARBA" id="ARBA00022472"/>
    </source>
</evidence>
<comment type="caution">
    <text evidence="4">The sequence shown here is derived from an EMBL/GenBank/DDBJ whole genome shotgun (WGS) entry which is preliminary data.</text>
</comment>
<sequence>MAARFLLNRAALYQYLSFANPKPQFLSSVQFSQQSHTQGRKHISLANLLQRYGFPSSVLRNLLATNHFLLSSDSHDIEKSLGILLSFRIPQKSLVSLISDCPGVLELEFLKKWKVGFSKSGNLGLPPMAIKSILEYARRFQTDPDGFQRSLGLLKGLGFTQGTVSRVLEGFPGVMMLRESEIERRIEFLLSIGIPMEGIQCILHSFPEVLGYGVENRLIPLLDEFGNLGFGKDFVRKEIVREPEILRLELGELSRCLQLLRSLKCRERIKEQIFNEGAFRAGFEVKLRVDCLCKHGLLRREAFTVLWKEPRVIMYKLEEIERKIDFLVKKMKFNVGCLIEVPEYLGVNFEKQIVPRYNVIEYLESKGALGCEIGLGSLVKLSRLRFYNLYVKPYPECEELYGRFSDVHVKSRHPAGLWKLFQPPKYPDSREDVKNMKAFVESLV</sequence>
<dbReference type="AlphaFoldDB" id="A0A7J7CJ95"/>
<reference evidence="4 5" key="1">
    <citation type="journal article" date="2020" name="Nat. Commun.">
        <title>Genome of Tripterygium wilfordii and identification of cytochrome P450 involved in triptolide biosynthesis.</title>
        <authorList>
            <person name="Tu L."/>
            <person name="Su P."/>
            <person name="Zhang Z."/>
            <person name="Gao L."/>
            <person name="Wang J."/>
            <person name="Hu T."/>
            <person name="Zhou J."/>
            <person name="Zhang Y."/>
            <person name="Zhao Y."/>
            <person name="Liu Y."/>
            <person name="Song Y."/>
            <person name="Tong Y."/>
            <person name="Lu Y."/>
            <person name="Yang J."/>
            <person name="Xu C."/>
            <person name="Jia M."/>
            <person name="Peters R.J."/>
            <person name="Huang L."/>
            <person name="Gao W."/>
        </authorList>
    </citation>
    <scope>NUCLEOTIDE SEQUENCE [LARGE SCALE GENOMIC DNA]</scope>
    <source>
        <strain evidence="5">cv. XIE 37</strain>
        <tissue evidence="4">Leaf</tissue>
    </source>
</reference>
<protein>
    <submittedName>
        <fullName evidence="4">Mitochondrial transcription termination factor-related family protein</fullName>
    </submittedName>
</protein>
<dbReference type="InterPro" id="IPR003690">
    <property type="entry name" value="MTERF"/>
</dbReference>
<keyword evidence="2" id="KW-0805">Transcription regulation</keyword>
<dbReference type="EMBL" id="JAAARO010000016">
    <property type="protein sequence ID" value="KAF5734114.1"/>
    <property type="molecule type" value="Genomic_DNA"/>
</dbReference>
<dbReference type="GO" id="GO:0006353">
    <property type="term" value="P:DNA-templated transcription termination"/>
    <property type="evidence" value="ECO:0007669"/>
    <property type="project" value="UniProtKB-KW"/>
</dbReference>
<evidence type="ECO:0000256" key="1">
    <source>
        <dbReference type="ARBA" id="ARBA00007692"/>
    </source>
</evidence>
<evidence type="ECO:0000313" key="4">
    <source>
        <dbReference type="EMBL" id="KAF5734114.1"/>
    </source>
</evidence>
<organism evidence="4 5">
    <name type="scientific">Tripterygium wilfordii</name>
    <name type="common">Thunder God vine</name>
    <dbReference type="NCBI Taxonomy" id="458696"/>
    <lineage>
        <taxon>Eukaryota</taxon>
        <taxon>Viridiplantae</taxon>
        <taxon>Streptophyta</taxon>
        <taxon>Embryophyta</taxon>
        <taxon>Tracheophyta</taxon>
        <taxon>Spermatophyta</taxon>
        <taxon>Magnoliopsida</taxon>
        <taxon>eudicotyledons</taxon>
        <taxon>Gunneridae</taxon>
        <taxon>Pentapetalae</taxon>
        <taxon>rosids</taxon>
        <taxon>fabids</taxon>
        <taxon>Celastrales</taxon>
        <taxon>Celastraceae</taxon>
        <taxon>Tripterygium</taxon>
    </lineage>
</organism>
<dbReference type="SMART" id="SM00733">
    <property type="entry name" value="Mterf"/>
    <property type="match status" value="7"/>
</dbReference>
<dbReference type="FunCoup" id="A0A7J7CJ95">
    <property type="interactions" value="1657"/>
</dbReference>
<keyword evidence="2" id="KW-0806">Transcription termination</keyword>
<dbReference type="InParanoid" id="A0A7J7CJ95"/>
<accession>A0A7J7CJ95</accession>
<gene>
    <name evidence="4" type="ORF">HS088_TW16G00556</name>
</gene>
<keyword evidence="2" id="KW-0804">Transcription</keyword>
<dbReference type="GO" id="GO:0003676">
    <property type="term" value="F:nucleic acid binding"/>
    <property type="evidence" value="ECO:0007669"/>
    <property type="project" value="InterPro"/>
</dbReference>
<evidence type="ECO:0000313" key="5">
    <source>
        <dbReference type="Proteomes" id="UP000593562"/>
    </source>
</evidence>
<dbReference type="OrthoDB" id="637682at2759"/>
<proteinExistence type="inferred from homology"/>
<dbReference type="InterPro" id="IPR038538">
    <property type="entry name" value="MTERF_sf"/>
</dbReference>
<keyword evidence="3" id="KW-0809">Transit peptide</keyword>
<dbReference type="Gene3D" id="1.25.70.10">
    <property type="entry name" value="Transcription termination factor 3, mitochondrial"/>
    <property type="match status" value="1"/>
</dbReference>
<keyword evidence="5" id="KW-1185">Reference proteome</keyword>
<dbReference type="PANTHER" id="PTHR13068">
    <property type="entry name" value="CGI-12 PROTEIN-RELATED"/>
    <property type="match status" value="1"/>
</dbReference>
<dbReference type="Pfam" id="PF02536">
    <property type="entry name" value="mTERF"/>
    <property type="match status" value="1"/>
</dbReference>
<name>A0A7J7CJ95_TRIWF</name>
<dbReference type="PANTHER" id="PTHR13068:SF23">
    <property type="entry name" value="TRANSCRIPTION TERMINATION FACTOR MTERF15, MITOCHONDRIAL"/>
    <property type="match status" value="1"/>
</dbReference>